<dbReference type="NCBIfam" id="TIGR02937">
    <property type="entry name" value="sigma70-ECF"/>
    <property type="match status" value="1"/>
</dbReference>
<evidence type="ECO:0000256" key="3">
    <source>
        <dbReference type="ARBA" id="ARBA00023082"/>
    </source>
</evidence>
<keyword evidence="5" id="KW-0804">Transcription</keyword>
<dbReference type="GO" id="GO:0006352">
    <property type="term" value="P:DNA-templated transcription initiation"/>
    <property type="evidence" value="ECO:0007669"/>
    <property type="project" value="InterPro"/>
</dbReference>
<dbReference type="EMBL" id="JAENJH010000003">
    <property type="protein sequence ID" value="MBK1785505.1"/>
    <property type="molecule type" value="Genomic_DNA"/>
</dbReference>
<keyword evidence="9" id="KW-1185">Reference proteome</keyword>
<reference evidence="8" key="1">
    <citation type="submission" date="2020-12" db="EMBL/GenBank/DDBJ databases">
        <title>Prauserella sp. ASG 168, a novel actinomycete isolated from cave rock.</title>
        <authorList>
            <person name="Suriyachadkun C."/>
        </authorList>
    </citation>
    <scope>NUCLEOTIDE SEQUENCE</scope>
    <source>
        <strain evidence="8">ASG 168</strain>
    </source>
</reference>
<dbReference type="InterPro" id="IPR014284">
    <property type="entry name" value="RNA_pol_sigma-70_dom"/>
</dbReference>
<evidence type="ECO:0000259" key="6">
    <source>
        <dbReference type="Pfam" id="PF04542"/>
    </source>
</evidence>
<accession>A0A934QSG9</accession>
<dbReference type="InterPro" id="IPR013249">
    <property type="entry name" value="RNA_pol_sigma70_r4_t2"/>
</dbReference>
<dbReference type="InterPro" id="IPR013324">
    <property type="entry name" value="RNA_pol_sigma_r3/r4-like"/>
</dbReference>
<comment type="caution">
    <text evidence="8">The sequence shown here is derived from an EMBL/GenBank/DDBJ whole genome shotgun (WGS) entry which is preliminary data.</text>
</comment>
<evidence type="ECO:0000256" key="1">
    <source>
        <dbReference type="ARBA" id="ARBA00010641"/>
    </source>
</evidence>
<keyword evidence="3" id="KW-0731">Sigma factor</keyword>
<protein>
    <submittedName>
        <fullName evidence="8">Sigma-70 family RNA polymerase sigma factor</fullName>
    </submittedName>
</protein>
<evidence type="ECO:0000259" key="7">
    <source>
        <dbReference type="Pfam" id="PF08281"/>
    </source>
</evidence>
<organism evidence="8 9">
    <name type="scientific">Prauserella cavernicola</name>
    <dbReference type="NCBI Taxonomy" id="2800127"/>
    <lineage>
        <taxon>Bacteria</taxon>
        <taxon>Bacillati</taxon>
        <taxon>Actinomycetota</taxon>
        <taxon>Actinomycetes</taxon>
        <taxon>Pseudonocardiales</taxon>
        <taxon>Pseudonocardiaceae</taxon>
        <taxon>Prauserella</taxon>
    </lineage>
</organism>
<dbReference type="InterPro" id="IPR007627">
    <property type="entry name" value="RNA_pol_sigma70_r2"/>
</dbReference>
<dbReference type="Pfam" id="PF04542">
    <property type="entry name" value="Sigma70_r2"/>
    <property type="match status" value="1"/>
</dbReference>
<dbReference type="Gene3D" id="1.10.1740.10">
    <property type="match status" value="1"/>
</dbReference>
<evidence type="ECO:0000313" key="9">
    <source>
        <dbReference type="Proteomes" id="UP000635245"/>
    </source>
</evidence>
<feature type="domain" description="RNA polymerase sigma factor 70 region 4 type 2" evidence="7">
    <location>
        <begin position="143"/>
        <end position="191"/>
    </location>
</feature>
<evidence type="ECO:0000256" key="4">
    <source>
        <dbReference type="ARBA" id="ARBA00023125"/>
    </source>
</evidence>
<dbReference type="GO" id="GO:0016987">
    <property type="term" value="F:sigma factor activity"/>
    <property type="evidence" value="ECO:0007669"/>
    <property type="project" value="UniProtKB-KW"/>
</dbReference>
<evidence type="ECO:0000256" key="2">
    <source>
        <dbReference type="ARBA" id="ARBA00023015"/>
    </source>
</evidence>
<sequence>MPLGDLPRTGGQLSKEAVDLLVSAARGGDPRAVDALLSFIKPIVARFCRARMGGRDVSYLSADDVAQEVCIAVVKLLPAYEARGGSFLQLVRAIAANKVADAFRLVARDRARPVPELPENGSVHTNEPEAHVLNIDLGGRLCSLLAELSPLQQEILALRVVVGLTAAETAEALGTSAGNVRVSQHRALEKLRQLIAAGGF</sequence>
<dbReference type="Pfam" id="PF08281">
    <property type="entry name" value="Sigma70_r4_2"/>
    <property type="match status" value="1"/>
</dbReference>
<evidence type="ECO:0000256" key="5">
    <source>
        <dbReference type="ARBA" id="ARBA00023163"/>
    </source>
</evidence>
<dbReference type="PANTHER" id="PTHR43133:SF58">
    <property type="entry name" value="ECF RNA POLYMERASE SIGMA FACTOR SIGD"/>
    <property type="match status" value="1"/>
</dbReference>
<keyword evidence="4" id="KW-0238">DNA-binding</keyword>
<dbReference type="GO" id="GO:0003677">
    <property type="term" value="F:DNA binding"/>
    <property type="evidence" value="ECO:0007669"/>
    <property type="project" value="UniProtKB-KW"/>
</dbReference>
<dbReference type="SUPFAM" id="SSF88659">
    <property type="entry name" value="Sigma3 and sigma4 domains of RNA polymerase sigma factors"/>
    <property type="match status" value="1"/>
</dbReference>
<gene>
    <name evidence="8" type="ORF">JHE00_14330</name>
</gene>
<comment type="similarity">
    <text evidence="1">Belongs to the sigma-70 factor family. ECF subfamily.</text>
</comment>
<dbReference type="InterPro" id="IPR013325">
    <property type="entry name" value="RNA_pol_sigma_r2"/>
</dbReference>
<dbReference type="AlphaFoldDB" id="A0A934QSG9"/>
<dbReference type="CDD" id="cd06171">
    <property type="entry name" value="Sigma70_r4"/>
    <property type="match status" value="1"/>
</dbReference>
<keyword evidence="2" id="KW-0805">Transcription regulation</keyword>
<feature type="domain" description="RNA polymerase sigma-70 region 2" evidence="6">
    <location>
        <begin position="42"/>
        <end position="104"/>
    </location>
</feature>
<evidence type="ECO:0000313" key="8">
    <source>
        <dbReference type="EMBL" id="MBK1785505.1"/>
    </source>
</evidence>
<name>A0A934QSG9_9PSEU</name>
<dbReference type="Proteomes" id="UP000635245">
    <property type="component" value="Unassembled WGS sequence"/>
</dbReference>
<dbReference type="PANTHER" id="PTHR43133">
    <property type="entry name" value="RNA POLYMERASE ECF-TYPE SIGMA FACTO"/>
    <property type="match status" value="1"/>
</dbReference>
<dbReference type="InterPro" id="IPR039425">
    <property type="entry name" value="RNA_pol_sigma-70-like"/>
</dbReference>
<dbReference type="Gene3D" id="1.10.10.10">
    <property type="entry name" value="Winged helix-like DNA-binding domain superfamily/Winged helix DNA-binding domain"/>
    <property type="match status" value="1"/>
</dbReference>
<proteinExistence type="inferred from homology"/>
<dbReference type="SUPFAM" id="SSF88946">
    <property type="entry name" value="Sigma2 domain of RNA polymerase sigma factors"/>
    <property type="match status" value="1"/>
</dbReference>
<dbReference type="InterPro" id="IPR036388">
    <property type="entry name" value="WH-like_DNA-bd_sf"/>
</dbReference>